<evidence type="ECO:0000256" key="4">
    <source>
        <dbReference type="ARBA" id="ARBA00022741"/>
    </source>
</evidence>
<dbReference type="PROSITE" id="PS50263">
    <property type="entry name" value="CN_HYDROLASE"/>
    <property type="match status" value="1"/>
</dbReference>
<dbReference type="Pfam" id="PF00795">
    <property type="entry name" value="CN_hydrolase"/>
    <property type="match status" value="1"/>
</dbReference>
<feature type="binding site" evidence="7">
    <location>
        <position position="201"/>
    </location>
    <ligand>
        <name>L-glutamine</name>
        <dbReference type="ChEBI" id="CHEBI:58359"/>
    </ligand>
</feature>
<comment type="similarity">
    <text evidence="2 7 8">In the C-terminal section; belongs to the NAD synthetase family.</text>
</comment>
<feature type="active site" description="For glutaminase activity" evidence="7">
    <location>
        <position position="114"/>
    </location>
</feature>
<protein>
    <recommendedName>
        <fullName evidence="7 8">Glutamine-dependent NAD(+) synthetase</fullName>
        <ecNumber evidence="7 8">6.3.5.1</ecNumber>
    </recommendedName>
    <alternativeName>
        <fullName evidence="7 8">NAD(+) synthase [glutamine-hydrolyzing]</fullName>
    </alternativeName>
</protein>
<dbReference type="OrthoDB" id="9799210at2"/>
<dbReference type="GO" id="GO:0009435">
    <property type="term" value="P:NAD+ biosynthetic process"/>
    <property type="evidence" value="ECO:0007669"/>
    <property type="project" value="UniProtKB-UniRule"/>
</dbReference>
<reference evidence="11 12" key="1">
    <citation type="submission" date="2016-10" db="EMBL/GenBank/DDBJ databases">
        <authorList>
            <person name="de Groot N.N."/>
        </authorList>
    </citation>
    <scope>NUCLEOTIDE SEQUENCE [LARGE SCALE GENOMIC DNA]</scope>
    <source>
        <strain evidence="11 12">EP1-55-1</strain>
    </source>
</reference>
<dbReference type="InterPro" id="IPR003694">
    <property type="entry name" value="NAD_synthase"/>
</dbReference>
<dbReference type="EMBL" id="FOXB01000004">
    <property type="protein sequence ID" value="SFP02865.1"/>
    <property type="molecule type" value="Genomic_DNA"/>
</dbReference>
<dbReference type="NCBIfam" id="NF002730">
    <property type="entry name" value="PRK02628.1"/>
    <property type="match status" value="1"/>
</dbReference>
<feature type="binding site" evidence="7">
    <location>
        <position position="465"/>
    </location>
    <ligand>
        <name>deamido-NAD(+)</name>
        <dbReference type="ChEBI" id="CHEBI:58437"/>
        <note>ligand shared between two neighboring subunits</note>
    </ligand>
</feature>
<evidence type="ECO:0000256" key="8">
    <source>
        <dbReference type="PIRNR" id="PIRNR006630"/>
    </source>
</evidence>
<dbReference type="GO" id="GO:0005737">
    <property type="term" value="C:cytoplasm"/>
    <property type="evidence" value="ECO:0007669"/>
    <property type="project" value="InterPro"/>
</dbReference>
<comment type="function">
    <text evidence="7">Catalyzes the ATP-dependent amidation of deamido-NAD to form NAD. Uses L-glutamine as a nitrogen source.</text>
</comment>
<dbReference type="InterPro" id="IPR014445">
    <property type="entry name" value="Gln-dep_NAD_synthase"/>
</dbReference>
<dbReference type="STRING" id="223786.SAMN05216234_104106"/>
<dbReference type="PIRSF" id="PIRSF006630">
    <property type="entry name" value="NADS_GAT"/>
    <property type="match status" value="1"/>
</dbReference>
<evidence type="ECO:0000259" key="10">
    <source>
        <dbReference type="PROSITE" id="PS50263"/>
    </source>
</evidence>
<dbReference type="Gene3D" id="3.60.110.10">
    <property type="entry name" value="Carbon-nitrogen hydrolase"/>
    <property type="match status" value="1"/>
</dbReference>
<keyword evidence="3 7" id="KW-0436">Ligase</keyword>
<dbReference type="GO" id="GO:0003952">
    <property type="term" value="F:NAD+ synthase (glutamine-hydrolyzing) activity"/>
    <property type="evidence" value="ECO:0007669"/>
    <property type="project" value="UniProtKB-UniRule"/>
</dbReference>
<dbReference type="InterPro" id="IPR014729">
    <property type="entry name" value="Rossmann-like_a/b/a_fold"/>
</dbReference>
<dbReference type="PANTHER" id="PTHR23090:SF9">
    <property type="entry name" value="GLUTAMINE-DEPENDENT NAD(+) SYNTHETASE"/>
    <property type="match status" value="1"/>
</dbReference>
<dbReference type="CDD" id="cd07570">
    <property type="entry name" value="GAT_Gln-NAD-synth"/>
    <property type="match status" value="1"/>
</dbReference>
<dbReference type="PANTHER" id="PTHR23090">
    <property type="entry name" value="NH 3 /GLUTAMINE-DEPENDENT NAD + SYNTHETASE"/>
    <property type="match status" value="1"/>
</dbReference>
<dbReference type="AlphaFoldDB" id="A0A1I5M007"/>
<evidence type="ECO:0000256" key="3">
    <source>
        <dbReference type="ARBA" id="ARBA00022598"/>
    </source>
</evidence>
<feature type="active site" description="Proton acceptor; for glutaminase activity" evidence="7">
    <location>
        <position position="45"/>
    </location>
</feature>
<evidence type="ECO:0000313" key="11">
    <source>
        <dbReference type="EMBL" id="SFP02865.1"/>
    </source>
</evidence>
<feature type="binding site" evidence="7">
    <location>
        <position position="460"/>
    </location>
    <ligand>
        <name>ATP</name>
        <dbReference type="ChEBI" id="CHEBI:30616"/>
    </ligand>
</feature>
<evidence type="ECO:0000256" key="1">
    <source>
        <dbReference type="ARBA" id="ARBA00005188"/>
    </source>
</evidence>
<feature type="binding site" evidence="7">
    <location>
        <position position="195"/>
    </location>
    <ligand>
        <name>L-glutamine</name>
        <dbReference type="ChEBI" id="CHEBI:58359"/>
    </ligand>
</feature>
<dbReference type="RefSeq" id="WP_092910876.1">
    <property type="nucleotide sequence ID" value="NZ_CP136592.1"/>
</dbReference>
<evidence type="ECO:0000313" key="12">
    <source>
        <dbReference type="Proteomes" id="UP000199227"/>
    </source>
</evidence>
<evidence type="ECO:0000256" key="6">
    <source>
        <dbReference type="ARBA" id="ARBA00023027"/>
    </source>
</evidence>
<dbReference type="GO" id="GO:0004359">
    <property type="term" value="F:glutaminase activity"/>
    <property type="evidence" value="ECO:0007669"/>
    <property type="project" value="InterPro"/>
</dbReference>
<dbReference type="InterPro" id="IPR022310">
    <property type="entry name" value="NAD/GMP_synthase"/>
</dbReference>
<dbReference type="HAMAP" id="MF_02090">
    <property type="entry name" value="NadE_glutamine_dep"/>
    <property type="match status" value="1"/>
</dbReference>
<dbReference type="Gene3D" id="3.40.50.620">
    <property type="entry name" value="HUPs"/>
    <property type="match status" value="1"/>
</dbReference>
<dbReference type="Pfam" id="PF02540">
    <property type="entry name" value="NAD_synthase"/>
    <property type="match status" value="1"/>
</dbReference>
<proteinExistence type="inferred from homology"/>
<dbReference type="InterPro" id="IPR036526">
    <property type="entry name" value="C-N_Hydrolase_sf"/>
</dbReference>
<keyword evidence="4 7" id="KW-0547">Nucleotide-binding</keyword>
<comment type="pathway">
    <text evidence="1 7 8">Cofactor biosynthesis; NAD(+) biosynthesis; NAD(+) from deamido-NAD(+) (L-Gln route): step 1/1.</text>
</comment>
<feature type="binding site" evidence="7">
    <location>
        <position position="436"/>
    </location>
    <ligand>
        <name>deamido-NAD(+)</name>
        <dbReference type="ChEBI" id="CHEBI:58437"/>
        <note>ligand shared between two neighboring subunits</note>
    </ligand>
</feature>
<dbReference type="Gene3D" id="1.10.10.1140">
    <property type="entry name" value="Glutamine-dependent NAD+ synthetase, C-terminal domain"/>
    <property type="match status" value="1"/>
</dbReference>
<keyword evidence="12" id="KW-1185">Reference proteome</keyword>
<dbReference type="Proteomes" id="UP000199227">
    <property type="component" value="Unassembled WGS sequence"/>
</dbReference>
<feature type="active site" description="Nucleophile; for glutaminase activity" evidence="7">
    <location>
        <position position="168"/>
    </location>
</feature>
<dbReference type="EC" id="6.3.5.1" evidence="7 8"/>
<organism evidence="11 12">
    <name type="scientific">Hydrogenimonas thermophila</name>
    <dbReference type="NCBI Taxonomy" id="223786"/>
    <lineage>
        <taxon>Bacteria</taxon>
        <taxon>Pseudomonadati</taxon>
        <taxon>Campylobacterota</taxon>
        <taxon>Epsilonproteobacteria</taxon>
        <taxon>Campylobacterales</taxon>
        <taxon>Hydrogenimonadaceae</taxon>
        <taxon>Hydrogenimonas</taxon>
    </lineage>
</organism>
<keyword evidence="5 7" id="KW-0067">ATP-binding</keyword>
<dbReference type="GO" id="GO:0005524">
    <property type="term" value="F:ATP binding"/>
    <property type="evidence" value="ECO:0007669"/>
    <property type="project" value="UniProtKB-UniRule"/>
</dbReference>
<feature type="domain" description="CN hydrolase" evidence="10">
    <location>
        <begin position="5"/>
        <end position="268"/>
    </location>
</feature>
<dbReference type="InterPro" id="IPR041856">
    <property type="entry name" value="NAD+_synth_C"/>
</dbReference>
<feature type="binding site" evidence="7">
    <location>
        <begin position="470"/>
        <end position="473"/>
    </location>
    <ligand>
        <name>deamido-NAD(+)</name>
        <dbReference type="ChEBI" id="CHEBI:58437"/>
        <note>ligand shared between two neighboring subunits</note>
    </ligand>
</feature>
<dbReference type="SUPFAM" id="SSF52402">
    <property type="entry name" value="Adenine nucleotide alpha hydrolases-like"/>
    <property type="match status" value="1"/>
</dbReference>
<dbReference type="InterPro" id="IPR003010">
    <property type="entry name" value="C-N_Hydrolase"/>
</dbReference>
<comment type="catalytic activity">
    <reaction evidence="7 8">
        <text>deamido-NAD(+) + L-glutamine + ATP + H2O = L-glutamate + AMP + diphosphate + NAD(+) + H(+)</text>
        <dbReference type="Rhea" id="RHEA:24384"/>
        <dbReference type="ChEBI" id="CHEBI:15377"/>
        <dbReference type="ChEBI" id="CHEBI:15378"/>
        <dbReference type="ChEBI" id="CHEBI:29985"/>
        <dbReference type="ChEBI" id="CHEBI:30616"/>
        <dbReference type="ChEBI" id="CHEBI:33019"/>
        <dbReference type="ChEBI" id="CHEBI:57540"/>
        <dbReference type="ChEBI" id="CHEBI:58359"/>
        <dbReference type="ChEBI" id="CHEBI:58437"/>
        <dbReference type="ChEBI" id="CHEBI:456215"/>
        <dbReference type="EC" id="6.3.5.1"/>
    </reaction>
</comment>
<name>A0A1I5M007_9BACT</name>
<comment type="caution">
    <text evidence="7">Lacks conserved residue(s) required for the propagation of feature annotation.</text>
</comment>
<feature type="binding site" evidence="7">
    <location>
        <position position="596"/>
    </location>
    <ligand>
        <name>deamido-NAD(+)</name>
        <dbReference type="ChEBI" id="CHEBI:58437"/>
        <note>ligand shared between two neighboring subunits</note>
    </ligand>
</feature>
<dbReference type="GO" id="GO:0008795">
    <property type="term" value="F:NAD+ synthase activity"/>
    <property type="evidence" value="ECO:0007669"/>
    <property type="project" value="UniProtKB-UniRule"/>
</dbReference>
<evidence type="ECO:0000256" key="9">
    <source>
        <dbReference type="RuleBase" id="RU003811"/>
    </source>
</evidence>
<feature type="binding site" evidence="7">
    <location>
        <begin position="350"/>
        <end position="357"/>
    </location>
    <ligand>
        <name>ATP</name>
        <dbReference type="ChEBI" id="CHEBI:30616"/>
    </ligand>
</feature>
<keyword evidence="6 7" id="KW-0520">NAD</keyword>
<dbReference type="SUPFAM" id="SSF56317">
    <property type="entry name" value="Carbon-nitrogen hydrolase"/>
    <property type="match status" value="1"/>
</dbReference>
<gene>
    <name evidence="7" type="primary">nadE</name>
    <name evidence="11" type="ORF">SAMN05216234_104106</name>
</gene>
<comment type="similarity">
    <text evidence="9">Belongs to the NAD synthetase family.</text>
</comment>
<sequence>MFGFYRVAAAVPKVRVTDVSFNIEHIIDLWKIAAKNQSAVILFPELSVSSYSCADLFYQETLHSAVDVGLSKLLDESIHLDTVAIVGAPLWHKNRLYNCAVVIQKGQILGVVPKIFVPEHKEYYEKRWFSSGKDVKNEMIEVAGQSVPFGVDLLFKRNSELIFGIEVCEDLWSVVPPSSYQALAGATLLFNLSASDEIVGKSDYRKSLVSSQSARCMAAYVYASCGVGESTTDVVFGGDAMIAENGSLLEQGERFLDESQIIFADVDLARLKMMRISESSFSDGECREFRIVNLSDVPQIVQLNRFIDPHPFVPSDKKVRTKRCKEIFSIQAAALAKRLEHIGSEVCVIGISGGLDSTLALLATYKTYEILKKDPKDIVCVTMPGFGTTGRTFENARRLCEGLGVTLKTVDITNACLDHFKVIGHDPNEHTIVYENVQARERTQILMDLANKLNGIVIGTGDLSESALGWSTYNGDHMSMYAINVGIPKTLIRYLVEWAADTHPDISEVLQDILATPVSPELLPSQDDDTISQKTEEVVGPYELHDFFLYHMIKSGATPKKILFLAKVAFKQKYDDETIKKWLKLFLWRFFSQQFKRSCMPDGPKVGTIALSPRGDWRMPSDAVVSEWIKELERVE</sequence>
<evidence type="ECO:0000256" key="2">
    <source>
        <dbReference type="ARBA" id="ARBA00007145"/>
    </source>
</evidence>
<dbReference type="NCBIfam" id="TIGR00552">
    <property type="entry name" value="nadE"/>
    <property type="match status" value="1"/>
</dbReference>
<dbReference type="CDD" id="cd00553">
    <property type="entry name" value="NAD_synthase"/>
    <property type="match status" value="1"/>
</dbReference>
<dbReference type="UniPathway" id="UPA00253">
    <property type="reaction ID" value="UER00334"/>
</dbReference>
<evidence type="ECO:0000256" key="5">
    <source>
        <dbReference type="ARBA" id="ARBA00022840"/>
    </source>
</evidence>
<accession>A0A1I5M007</accession>
<evidence type="ECO:0000256" key="7">
    <source>
        <dbReference type="HAMAP-Rule" id="MF_02090"/>
    </source>
</evidence>